<dbReference type="Proteomes" id="UP000290289">
    <property type="component" value="Chromosome 17"/>
</dbReference>
<evidence type="ECO:0000313" key="1">
    <source>
        <dbReference type="EMBL" id="RXH67329.1"/>
    </source>
</evidence>
<protein>
    <submittedName>
        <fullName evidence="1">Uncharacterized protein</fullName>
    </submittedName>
</protein>
<feature type="non-terminal residue" evidence="1">
    <location>
        <position position="1"/>
    </location>
</feature>
<gene>
    <name evidence="1" type="ORF">DVH24_027449</name>
</gene>
<reference evidence="1 2" key="1">
    <citation type="submission" date="2018-10" db="EMBL/GenBank/DDBJ databases">
        <title>A high-quality apple genome assembly.</title>
        <authorList>
            <person name="Hu J."/>
        </authorList>
    </citation>
    <scope>NUCLEOTIDE SEQUENCE [LARGE SCALE GENOMIC DNA]</scope>
    <source>
        <strain evidence="2">cv. HFTH1</strain>
        <tissue evidence="1">Young leaf</tissue>
    </source>
</reference>
<dbReference type="InterPro" id="IPR012340">
    <property type="entry name" value="NA-bd_OB-fold"/>
</dbReference>
<dbReference type="Gene3D" id="2.40.50.140">
    <property type="entry name" value="Nucleic acid-binding proteins"/>
    <property type="match status" value="1"/>
</dbReference>
<dbReference type="AlphaFoldDB" id="A0A498H8K8"/>
<proteinExistence type="predicted"/>
<accession>A0A498H8K8</accession>
<keyword evidence="2" id="KW-1185">Reference proteome</keyword>
<evidence type="ECO:0000313" key="2">
    <source>
        <dbReference type="Proteomes" id="UP000290289"/>
    </source>
</evidence>
<comment type="caution">
    <text evidence="1">The sequence shown here is derived from an EMBL/GenBank/DDBJ whole genome shotgun (WGS) entry which is preliminary data.</text>
</comment>
<organism evidence="1 2">
    <name type="scientific">Malus domestica</name>
    <name type="common">Apple</name>
    <name type="synonym">Pyrus malus</name>
    <dbReference type="NCBI Taxonomy" id="3750"/>
    <lineage>
        <taxon>Eukaryota</taxon>
        <taxon>Viridiplantae</taxon>
        <taxon>Streptophyta</taxon>
        <taxon>Embryophyta</taxon>
        <taxon>Tracheophyta</taxon>
        <taxon>Spermatophyta</taxon>
        <taxon>Magnoliopsida</taxon>
        <taxon>eudicotyledons</taxon>
        <taxon>Gunneridae</taxon>
        <taxon>Pentapetalae</taxon>
        <taxon>rosids</taxon>
        <taxon>fabids</taxon>
        <taxon>Rosales</taxon>
        <taxon>Rosaceae</taxon>
        <taxon>Amygdaloideae</taxon>
        <taxon>Maleae</taxon>
        <taxon>Malus</taxon>
    </lineage>
</organism>
<name>A0A498H8K8_MALDO</name>
<sequence length="139" mass="15887">FTRGCGSRNHEPLGVQFYLDHLKVDFAYKINRFHVVRNKTSSKVVHHATIVEMNKKTTIVPVDKTSQEIPMQWNAELIGEEVRVTLWTETATSFENSAMQSLLPPIFVALTTPKVKQYQGKHVLRSTRSIVCFFNPDIA</sequence>
<dbReference type="EMBL" id="RDQH01000343">
    <property type="protein sequence ID" value="RXH67329.1"/>
    <property type="molecule type" value="Genomic_DNA"/>
</dbReference>